<dbReference type="InterPro" id="IPR023376">
    <property type="entry name" value="YqcC-like_dom"/>
</dbReference>
<proteinExistence type="predicted"/>
<sequence length="107" mass="12021">MNNNLEVRQALFAIEQALKHSQLWQAVAPDEAAFASQEPFCIDTMAAEQWLQWVFLPRMHALLDNGGPLPQRLAILPYFEVALNDSAQSVTGLLAQLGRFDALFENH</sequence>
<evidence type="ECO:0000313" key="3">
    <source>
        <dbReference type="Proteomes" id="UP001219630"/>
    </source>
</evidence>
<evidence type="ECO:0000259" key="1">
    <source>
        <dbReference type="Pfam" id="PF04287"/>
    </source>
</evidence>
<accession>A0ABY8G5Q4</accession>
<keyword evidence="3" id="KW-1185">Reference proteome</keyword>
<feature type="domain" description="YqcC-like" evidence="1">
    <location>
        <begin position="7"/>
        <end position="103"/>
    </location>
</feature>
<dbReference type="Pfam" id="PF04287">
    <property type="entry name" value="DUF446"/>
    <property type="match status" value="1"/>
</dbReference>
<dbReference type="SUPFAM" id="SSF158452">
    <property type="entry name" value="YqcC-like"/>
    <property type="match status" value="1"/>
</dbReference>
<dbReference type="PANTHER" id="PTHR39586:SF1">
    <property type="entry name" value="CYTOPLASMIC PROTEIN"/>
    <property type="match status" value="1"/>
</dbReference>
<reference evidence="2 3" key="1">
    <citation type="submission" date="2022-12" db="EMBL/GenBank/DDBJ databases">
        <title>Complete genome sequencing of Dickeya lacustris type strain LMG30899.</title>
        <authorList>
            <person name="Dobhal S."/>
            <person name="Arizala D."/>
            <person name="Arif M."/>
        </authorList>
    </citation>
    <scope>NUCLEOTIDE SEQUENCE [LARGE SCALE GENOMIC DNA]</scope>
    <source>
        <strain evidence="2 3">LMG30899</strain>
    </source>
</reference>
<dbReference type="EMBL" id="CP114280">
    <property type="protein sequence ID" value="WFN55239.1"/>
    <property type="molecule type" value="Genomic_DNA"/>
</dbReference>
<name>A0ABY8G5Q4_9GAMM</name>
<dbReference type="Gene3D" id="1.20.1440.40">
    <property type="entry name" value="YqcC-like"/>
    <property type="match status" value="1"/>
</dbReference>
<gene>
    <name evidence="2" type="ORF">O1Q98_16720</name>
</gene>
<organism evidence="2 3">
    <name type="scientific">Dickeya lacustris</name>
    <dbReference type="NCBI Taxonomy" id="2259638"/>
    <lineage>
        <taxon>Bacteria</taxon>
        <taxon>Pseudomonadati</taxon>
        <taxon>Pseudomonadota</taxon>
        <taxon>Gammaproteobacteria</taxon>
        <taxon>Enterobacterales</taxon>
        <taxon>Pectobacteriaceae</taxon>
        <taxon>Dickeya</taxon>
    </lineage>
</organism>
<dbReference type="InterPro" id="IPR036814">
    <property type="entry name" value="YqcC-like_sf"/>
</dbReference>
<dbReference type="InterPro" id="IPR007384">
    <property type="entry name" value="UCP006257"/>
</dbReference>
<dbReference type="RefSeq" id="WP_125258606.1">
    <property type="nucleotide sequence ID" value="NZ_CP114280.1"/>
</dbReference>
<dbReference type="PIRSF" id="PIRSF006257">
    <property type="entry name" value="UCP006257"/>
    <property type="match status" value="1"/>
</dbReference>
<dbReference type="Proteomes" id="UP001219630">
    <property type="component" value="Chromosome"/>
</dbReference>
<dbReference type="PANTHER" id="PTHR39586">
    <property type="entry name" value="CYTOPLASMIC PROTEIN-RELATED"/>
    <property type="match status" value="1"/>
</dbReference>
<evidence type="ECO:0000313" key="2">
    <source>
        <dbReference type="EMBL" id="WFN55239.1"/>
    </source>
</evidence>
<protein>
    <submittedName>
        <fullName evidence="2">YqcC family protein</fullName>
    </submittedName>
</protein>